<keyword evidence="3" id="KW-1185">Reference proteome</keyword>
<dbReference type="OrthoDB" id="4794810at2759"/>
<evidence type="ECO:0000259" key="1">
    <source>
        <dbReference type="Pfam" id="PF23155"/>
    </source>
</evidence>
<comment type="caution">
    <text evidence="2">The sequence shown here is derived from an EMBL/GenBank/DDBJ whole genome shotgun (WGS) entry which is preliminary data.</text>
</comment>
<evidence type="ECO:0000313" key="2">
    <source>
        <dbReference type="EMBL" id="KAJ4391357.1"/>
    </source>
</evidence>
<evidence type="ECO:0000313" key="3">
    <source>
        <dbReference type="Proteomes" id="UP001140453"/>
    </source>
</evidence>
<dbReference type="AlphaFoldDB" id="A0A9W8YS08"/>
<name>A0A9W8YS08_9PEZI</name>
<gene>
    <name evidence="2" type="ORF">N0V93_004974</name>
</gene>
<dbReference type="Proteomes" id="UP001140453">
    <property type="component" value="Unassembled WGS sequence"/>
</dbReference>
<dbReference type="Pfam" id="PF23155">
    <property type="entry name" value="DUF7053"/>
    <property type="match status" value="1"/>
</dbReference>
<feature type="domain" description="DUF7053" evidence="1">
    <location>
        <begin position="11"/>
        <end position="170"/>
    </location>
</feature>
<reference evidence="2" key="1">
    <citation type="submission" date="2022-10" db="EMBL/GenBank/DDBJ databases">
        <title>Tapping the CABI collections for fungal endophytes: first genome assemblies for Collariella, Neodidymelliopsis, Ascochyta clinopodiicola, Didymella pomorum, Didymosphaeria variabile, Neocosmospora piperis and Neocucurbitaria cava.</title>
        <authorList>
            <person name="Hill R."/>
        </authorList>
    </citation>
    <scope>NUCLEOTIDE SEQUENCE</scope>
    <source>
        <strain evidence="2">IMI 355082</strain>
    </source>
</reference>
<protein>
    <recommendedName>
        <fullName evidence="1">DUF7053 domain-containing protein</fullName>
    </recommendedName>
</protein>
<accession>A0A9W8YS08</accession>
<sequence length="181" mass="19979">MPTPLQYATEVKGVVTKDQAIAVFHDHDFFMEVDPNMMTFKADVEPQGGKLHDLPPEIQAVKTGDTRCYEVTDRVPGVALFSKLLPGLSTTTIYYQITNTKDGVFMFLQAPLGVTEERRWVAEDASGAGGGVGVRIVEYVTIFCSRLLYGTIKGQQDQNWKEVHTKYARKMGGEPGTQSAS</sequence>
<organism evidence="2 3">
    <name type="scientific">Gnomoniopsis smithogilvyi</name>
    <dbReference type="NCBI Taxonomy" id="1191159"/>
    <lineage>
        <taxon>Eukaryota</taxon>
        <taxon>Fungi</taxon>
        <taxon>Dikarya</taxon>
        <taxon>Ascomycota</taxon>
        <taxon>Pezizomycotina</taxon>
        <taxon>Sordariomycetes</taxon>
        <taxon>Sordariomycetidae</taxon>
        <taxon>Diaporthales</taxon>
        <taxon>Gnomoniaceae</taxon>
        <taxon>Gnomoniopsis</taxon>
    </lineage>
</organism>
<dbReference type="InterPro" id="IPR055481">
    <property type="entry name" value="DUF7053"/>
</dbReference>
<dbReference type="PANTHER" id="PTHR38117">
    <property type="entry name" value="NACHT AND WD40 DOMAIN PROTEIN"/>
    <property type="match status" value="1"/>
</dbReference>
<dbReference type="PANTHER" id="PTHR38117:SF1">
    <property type="entry name" value="DUF3074 DOMAIN-CONTAINING PROTEIN"/>
    <property type="match status" value="1"/>
</dbReference>
<dbReference type="EMBL" id="JAPEVB010000003">
    <property type="protein sequence ID" value="KAJ4391357.1"/>
    <property type="molecule type" value="Genomic_DNA"/>
</dbReference>
<proteinExistence type="predicted"/>